<dbReference type="GO" id="GO:0003856">
    <property type="term" value="F:3-dehydroquinate synthase activity"/>
    <property type="evidence" value="ECO:0007669"/>
    <property type="project" value="UniProtKB-UniRule"/>
</dbReference>
<keyword evidence="16 17" id="KW-0170">Cobalt</keyword>
<comment type="similarity">
    <text evidence="5 17">Belongs to the sugar phosphate cyclases superfamily. Dehydroquinate synthase family.</text>
</comment>
<keyword evidence="15 17" id="KW-0456">Lyase</keyword>
<dbReference type="PANTHER" id="PTHR43622:SF7">
    <property type="entry name" value="3-DEHYDROQUINATE SYNTHASE, CHLOROPLASTIC"/>
    <property type="match status" value="1"/>
</dbReference>
<evidence type="ECO:0000256" key="2">
    <source>
        <dbReference type="ARBA" id="ARBA00001911"/>
    </source>
</evidence>
<proteinExistence type="inferred from homology"/>
<keyword evidence="12 17" id="KW-0862">Zinc</keyword>
<dbReference type="GO" id="GO:0009423">
    <property type="term" value="P:chorismate biosynthetic process"/>
    <property type="evidence" value="ECO:0007669"/>
    <property type="project" value="UniProtKB-UniRule"/>
</dbReference>
<evidence type="ECO:0000259" key="19">
    <source>
        <dbReference type="Pfam" id="PF24621"/>
    </source>
</evidence>
<dbReference type="InterPro" id="IPR030963">
    <property type="entry name" value="DHQ_synth_fam"/>
</dbReference>
<feature type="binding site" evidence="17">
    <location>
        <position position="146"/>
    </location>
    <ligand>
        <name>NAD(+)</name>
        <dbReference type="ChEBI" id="CHEBI:57540"/>
    </ligand>
</feature>
<dbReference type="Pfam" id="PF24621">
    <property type="entry name" value="DHQS_C"/>
    <property type="match status" value="1"/>
</dbReference>
<dbReference type="CDD" id="cd08195">
    <property type="entry name" value="DHQS"/>
    <property type="match status" value="1"/>
</dbReference>
<evidence type="ECO:0000256" key="16">
    <source>
        <dbReference type="ARBA" id="ARBA00023285"/>
    </source>
</evidence>
<comment type="pathway">
    <text evidence="4 17">Metabolic intermediate biosynthesis; chorismate biosynthesis; chorismate from D-erythrose 4-phosphate and phosphoenolpyruvate: step 2/7.</text>
</comment>
<keyword evidence="11 17" id="KW-0547">Nucleotide-binding</keyword>
<dbReference type="Gene3D" id="3.40.50.1970">
    <property type="match status" value="1"/>
</dbReference>
<evidence type="ECO:0000313" key="21">
    <source>
        <dbReference type="Proteomes" id="UP001151071"/>
    </source>
</evidence>
<evidence type="ECO:0000256" key="15">
    <source>
        <dbReference type="ARBA" id="ARBA00023239"/>
    </source>
</evidence>
<evidence type="ECO:0000256" key="6">
    <source>
        <dbReference type="ARBA" id="ARBA00013031"/>
    </source>
</evidence>
<name>A0A9X3TM17_9BACL</name>
<dbReference type="Gene3D" id="1.20.1090.10">
    <property type="entry name" value="Dehydroquinate synthase-like - alpha domain"/>
    <property type="match status" value="1"/>
</dbReference>
<comment type="caution">
    <text evidence="20">The sequence shown here is derived from an EMBL/GenBank/DDBJ whole genome shotgun (WGS) entry which is preliminary data.</text>
</comment>
<comment type="catalytic activity">
    <reaction evidence="1 17">
        <text>7-phospho-2-dehydro-3-deoxy-D-arabino-heptonate = 3-dehydroquinate + phosphate</text>
        <dbReference type="Rhea" id="RHEA:21968"/>
        <dbReference type="ChEBI" id="CHEBI:32364"/>
        <dbReference type="ChEBI" id="CHEBI:43474"/>
        <dbReference type="ChEBI" id="CHEBI:58394"/>
        <dbReference type="EC" id="4.2.3.4"/>
    </reaction>
</comment>
<feature type="binding site" evidence="17">
    <location>
        <position position="251"/>
    </location>
    <ligand>
        <name>Zn(2+)</name>
        <dbReference type="ChEBI" id="CHEBI:29105"/>
    </ligand>
</feature>
<feature type="binding site" evidence="17">
    <location>
        <begin position="134"/>
        <end position="135"/>
    </location>
    <ligand>
        <name>NAD(+)</name>
        <dbReference type="ChEBI" id="CHEBI:57540"/>
    </ligand>
</feature>
<feature type="domain" description="3-dehydroquinate synthase N-terminal" evidence="18">
    <location>
        <begin position="72"/>
        <end position="183"/>
    </location>
</feature>
<evidence type="ECO:0000256" key="17">
    <source>
        <dbReference type="HAMAP-Rule" id="MF_00110"/>
    </source>
</evidence>
<evidence type="ECO:0000256" key="8">
    <source>
        <dbReference type="ARBA" id="ARBA00022490"/>
    </source>
</evidence>
<evidence type="ECO:0000256" key="3">
    <source>
        <dbReference type="ARBA" id="ARBA00004496"/>
    </source>
</evidence>
<evidence type="ECO:0000256" key="13">
    <source>
        <dbReference type="ARBA" id="ARBA00023027"/>
    </source>
</evidence>
<keyword evidence="8 17" id="KW-0963">Cytoplasm</keyword>
<dbReference type="Proteomes" id="UP001151071">
    <property type="component" value="Unassembled WGS sequence"/>
</dbReference>
<accession>A0A9X3TM17</accession>
<evidence type="ECO:0000256" key="1">
    <source>
        <dbReference type="ARBA" id="ARBA00001393"/>
    </source>
</evidence>
<dbReference type="GO" id="GO:0005737">
    <property type="term" value="C:cytoplasm"/>
    <property type="evidence" value="ECO:0007669"/>
    <property type="project" value="UniProtKB-SubCell"/>
</dbReference>
<gene>
    <name evidence="17 20" type="primary">aroB</name>
    <name evidence="20" type="ORF">O3V59_00650</name>
</gene>
<feature type="binding site" evidence="17">
    <location>
        <position position="268"/>
    </location>
    <ligand>
        <name>Zn(2+)</name>
        <dbReference type="ChEBI" id="CHEBI:29105"/>
    </ligand>
</feature>
<dbReference type="AlphaFoldDB" id="A0A9X3TM17"/>
<keyword evidence="13 17" id="KW-0520">NAD</keyword>
<keyword evidence="9 17" id="KW-0028">Amino-acid biosynthesis</keyword>
<dbReference type="InterPro" id="IPR030960">
    <property type="entry name" value="DHQS/DOIS_N"/>
</dbReference>
<evidence type="ECO:0000256" key="4">
    <source>
        <dbReference type="ARBA" id="ARBA00004661"/>
    </source>
</evidence>
<comment type="cofactor">
    <cofactor evidence="2 17">
        <name>NAD(+)</name>
        <dbReference type="ChEBI" id="CHEBI:57540"/>
    </cofactor>
</comment>
<dbReference type="SUPFAM" id="SSF56796">
    <property type="entry name" value="Dehydroquinate synthase-like"/>
    <property type="match status" value="1"/>
</dbReference>
<evidence type="ECO:0000256" key="14">
    <source>
        <dbReference type="ARBA" id="ARBA00023141"/>
    </source>
</evidence>
<evidence type="ECO:0000256" key="7">
    <source>
        <dbReference type="ARBA" id="ARBA00017684"/>
    </source>
</evidence>
<dbReference type="Pfam" id="PF01761">
    <property type="entry name" value="DHQ_synthase"/>
    <property type="match status" value="1"/>
</dbReference>
<evidence type="ECO:0000313" key="20">
    <source>
        <dbReference type="EMBL" id="MDA5106860.1"/>
    </source>
</evidence>
<dbReference type="NCBIfam" id="TIGR01357">
    <property type="entry name" value="aroB"/>
    <property type="match status" value="1"/>
</dbReference>
<dbReference type="EMBL" id="JAPYYP010000001">
    <property type="protein sequence ID" value="MDA5106860.1"/>
    <property type="molecule type" value="Genomic_DNA"/>
</dbReference>
<comment type="function">
    <text evidence="17">Catalyzes the conversion of 3-deoxy-D-arabino-heptulosonate 7-phosphate (DAHP) to dehydroquinate (DHQ).</text>
</comment>
<dbReference type="HAMAP" id="MF_00110">
    <property type="entry name" value="DHQ_synthase"/>
    <property type="match status" value="1"/>
</dbReference>
<dbReference type="PANTHER" id="PTHR43622">
    <property type="entry name" value="3-DEHYDROQUINATE SYNTHASE"/>
    <property type="match status" value="1"/>
</dbReference>
<dbReference type="PIRSF" id="PIRSF001455">
    <property type="entry name" value="DHQ_synth"/>
    <property type="match status" value="1"/>
</dbReference>
<dbReference type="RefSeq" id="WP_271139249.1">
    <property type="nucleotide sequence ID" value="NZ_JAPYYP010000001.1"/>
</dbReference>
<evidence type="ECO:0000256" key="12">
    <source>
        <dbReference type="ARBA" id="ARBA00022833"/>
    </source>
</evidence>
<comment type="caution">
    <text evidence="17">Lacks conserved residue(s) required for the propagation of feature annotation.</text>
</comment>
<feature type="binding site" evidence="17">
    <location>
        <position position="188"/>
    </location>
    <ligand>
        <name>Zn(2+)</name>
        <dbReference type="ChEBI" id="CHEBI:29105"/>
    </ligand>
</feature>
<dbReference type="FunFam" id="3.40.50.1970:FF:000001">
    <property type="entry name" value="3-dehydroquinate synthase"/>
    <property type="match status" value="1"/>
</dbReference>
<keyword evidence="10 17" id="KW-0479">Metal-binding</keyword>
<evidence type="ECO:0000259" key="18">
    <source>
        <dbReference type="Pfam" id="PF01761"/>
    </source>
</evidence>
<organism evidence="20 21">
    <name type="scientific">Brevibacillus thermoruber</name>
    <dbReference type="NCBI Taxonomy" id="33942"/>
    <lineage>
        <taxon>Bacteria</taxon>
        <taxon>Bacillati</taxon>
        <taxon>Bacillota</taxon>
        <taxon>Bacilli</taxon>
        <taxon>Bacillales</taxon>
        <taxon>Paenibacillaceae</taxon>
        <taxon>Brevibacillus</taxon>
    </lineage>
</organism>
<feature type="binding site" evidence="17">
    <location>
        <begin position="110"/>
        <end position="114"/>
    </location>
    <ligand>
        <name>NAD(+)</name>
        <dbReference type="ChEBI" id="CHEBI:57540"/>
    </ligand>
</feature>
<evidence type="ECO:0000256" key="11">
    <source>
        <dbReference type="ARBA" id="ARBA00022741"/>
    </source>
</evidence>
<feature type="binding site" evidence="17">
    <location>
        <position position="155"/>
    </location>
    <ligand>
        <name>NAD(+)</name>
        <dbReference type="ChEBI" id="CHEBI:57540"/>
    </ligand>
</feature>
<sequence>MAVETLYVELGERTYPIVIGDGVMRQVAALLQDAGISPASRLFVISDENVAPRYLQPLKQALVTAGYRVADCVIPPGEQSKSLAVYEQVMTRAIEAGLDRKSAILALGGGVVGDLAGFAAATYMRGIAFVQVPTTLLAHDSSVGGKVGINHPLGKNLIGAFHQPRLVLYDTAALRTLPEREVAAGFAEVIKHGLIADESFVDWLEEHAERLWQLDAEWVGRAIRRGCAIKAAIVSADETEQGQRALLNLGHTFGHAFEALCEYAVLNHGEAISIGMCLAAKVAERIGFAQAGVFARTERLLRLFRLPTAWPNGLEPEAVLDVMKRDKKAVGGKLALVLPRAIGQVELVKDVDEQEILTAMKEEAGA</sequence>
<feature type="domain" description="3-dehydroquinate synthase C-terminal" evidence="19">
    <location>
        <begin position="185"/>
        <end position="329"/>
    </location>
</feature>
<evidence type="ECO:0000256" key="10">
    <source>
        <dbReference type="ARBA" id="ARBA00022723"/>
    </source>
</evidence>
<keyword evidence="21" id="KW-1185">Reference proteome</keyword>
<dbReference type="InterPro" id="IPR050071">
    <property type="entry name" value="Dehydroquinate_synthase"/>
</dbReference>
<evidence type="ECO:0000256" key="5">
    <source>
        <dbReference type="ARBA" id="ARBA00005412"/>
    </source>
</evidence>
<dbReference type="GO" id="GO:0000166">
    <property type="term" value="F:nucleotide binding"/>
    <property type="evidence" value="ECO:0007669"/>
    <property type="project" value="UniProtKB-KW"/>
</dbReference>
<reference evidence="20" key="1">
    <citation type="submission" date="2022-12" db="EMBL/GenBank/DDBJ databases">
        <title>Draft genome sequence of the thermophilic strain Brevibacillus thermoruber HT42, isolated from Los Humeros, Puebla, Mexico, with biotechnological potential.</title>
        <authorList>
            <person name="Lara Sanchez J."/>
            <person name="Solis Palacios R."/>
            <person name="Bustos Baena A.S."/>
            <person name="Ruz Baez A.E."/>
            <person name="Espinosa Luna G."/>
            <person name="Oliart Ros R.M."/>
        </authorList>
    </citation>
    <scope>NUCLEOTIDE SEQUENCE</scope>
    <source>
        <strain evidence="20">HT42</strain>
    </source>
</reference>
<dbReference type="GO" id="GO:0009073">
    <property type="term" value="P:aromatic amino acid family biosynthetic process"/>
    <property type="evidence" value="ECO:0007669"/>
    <property type="project" value="UniProtKB-KW"/>
</dbReference>
<keyword evidence="14 17" id="KW-0057">Aromatic amino acid biosynthesis</keyword>
<dbReference type="GO" id="GO:0008652">
    <property type="term" value="P:amino acid biosynthetic process"/>
    <property type="evidence" value="ECO:0007669"/>
    <property type="project" value="UniProtKB-KW"/>
</dbReference>
<dbReference type="GO" id="GO:0046872">
    <property type="term" value="F:metal ion binding"/>
    <property type="evidence" value="ECO:0007669"/>
    <property type="project" value="UniProtKB-KW"/>
</dbReference>
<evidence type="ECO:0000256" key="9">
    <source>
        <dbReference type="ARBA" id="ARBA00022605"/>
    </source>
</evidence>
<protein>
    <recommendedName>
        <fullName evidence="7 17">3-dehydroquinate synthase</fullName>
        <shortName evidence="17">DHQS</shortName>
        <ecNumber evidence="6 17">4.2.3.4</ecNumber>
    </recommendedName>
</protein>
<comment type="subcellular location">
    <subcellularLocation>
        <location evidence="3 17">Cytoplasm</location>
    </subcellularLocation>
</comment>
<dbReference type="InterPro" id="IPR056179">
    <property type="entry name" value="DHQS_C"/>
</dbReference>
<dbReference type="EC" id="4.2.3.4" evidence="6 17"/>
<comment type="cofactor">
    <cofactor evidence="17">
        <name>Co(2+)</name>
        <dbReference type="ChEBI" id="CHEBI:48828"/>
    </cofactor>
    <cofactor evidence="17">
        <name>Zn(2+)</name>
        <dbReference type="ChEBI" id="CHEBI:29105"/>
    </cofactor>
    <text evidence="17">Binds 1 divalent metal cation per subunit. Can use either Co(2+) or Zn(2+).</text>
</comment>
<dbReference type="InterPro" id="IPR016037">
    <property type="entry name" value="DHQ_synth_AroB"/>
</dbReference>